<dbReference type="InterPro" id="IPR031165">
    <property type="entry name" value="GNAT_YJDJ"/>
</dbReference>
<reference evidence="2 3" key="1">
    <citation type="submission" date="2023-03" db="EMBL/GenBank/DDBJ databases">
        <title>Roseibium porphyridii sp. nov. and Roseibium rhodosorbium sp. nov. isolated from marine algae, Porphyridium cruentum and Rhodosorus marinus, respectively.</title>
        <authorList>
            <person name="Lee M.W."/>
            <person name="Choi B.J."/>
            <person name="Lee J.K."/>
            <person name="Choi D.G."/>
            <person name="Baek J.H."/>
            <person name="Bayburt H."/>
            <person name="Kim J.M."/>
            <person name="Han D.M."/>
            <person name="Kim K.H."/>
            <person name="Jeon C.O."/>
        </authorList>
    </citation>
    <scope>NUCLEOTIDE SEQUENCE [LARGE SCALE GENOMIC DNA]</scope>
    <source>
        <strain evidence="2 3">KMA01</strain>
    </source>
</reference>
<accession>A0ABY8F0S4</accession>
<protein>
    <submittedName>
        <fullName evidence="2">GNAT family N-acetyltransferase</fullName>
    </submittedName>
</protein>
<gene>
    <name evidence="2" type="ORF">K1718_23350</name>
</gene>
<dbReference type="PROSITE" id="PS51729">
    <property type="entry name" value="GNAT_YJDJ"/>
    <property type="match status" value="1"/>
</dbReference>
<evidence type="ECO:0000313" key="2">
    <source>
        <dbReference type="EMBL" id="WFE89063.1"/>
    </source>
</evidence>
<evidence type="ECO:0000313" key="3">
    <source>
        <dbReference type="Proteomes" id="UP001209803"/>
    </source>
</evidence>
<dbReference type="InterPro" id="IPR016181">
    <property type="entry name" value="Acyl_CoA_acyltransferase"/>
</dbReference>
<dbReference type="EMBL" id="CP120863">
    <property type="protein sequence ID" value="WFE89063.1"/>
    <property type="molecule type" value="Genomic_DNA"/>
</dbReference>
<dbReference type="SUPFAM" id="SSF55729">
    <property type="entry name" value="Acyl-CoA N-acyltransferases (Nat)"/>
    <property type="match status" value="1"/>
</dbReference>
<organism evidence="2 3">
    <name type="scientific">Roseibium porphyridii</name>
    <dbReference type="NCBI Taxonomy" id="2866279"/>
    <lineage>
        <taxon>Bacteria</taxon>
        <taxon>Pseudomonadati</taxon>
        <taxon>Pseudomonadota</taxon>
        <taxon>Alphaproteobacteria</taxon>
        <taxon>Hyphomicrobiales</taxon>
        <taxon>Stappiaceae</taxon>
        <taxon>Roseibium</taxon>
    </lineage>
</organism>
<name>A0ABY8F0S4_9HYPH</name>
<proteinExistence type="predicted"/>
<dbReference type="InterPro" id="IPR045057">
    <property type="entry name" value="Gcn5-rel_NAT"/>
</dbReference>
<dbReference type="Gene3D" id="3.40.630.30">
    <property type="match status" value="1"/>
</dbReference>
<sequence>MSETQSPIITLSTDGTKGRYAAKVDSIDEPAELTFSIVNESLIIADHTAVPDTMRGFGVGMALVERLIEDARRKQVKIIPLCPYVKAQSQKHPEWSDVIHS</sequence>
<dbReference type="Pfam" id="PF14542">
    <property type="entry name" value="Acetyltransf_CG"/>
    <property type="match status" value="1"/>
</dbReference>
<dbReference type="PANTHER" id="PTHR31435:SF10">
    <property type="entry name" value="BSR4717 PROTEIN"/>
    <property type="match status" value="1"/>
</dbReference>
<evidence type="ECO:0000259" key="1">
    <source>
        <dbReference type="PROSITE" id="PS51729"/>
    </source>
</evidence>
<keyword evidence="3" id="KW-1185">Reference proteome</keyword>
<feature type="domain" description="N-acetyltransferase" evidence="1">
    <location>
        <begin position="12"/>
        <end position="100"/>
    </location>
</feature>
<dbReference type="PANTHER" id="PTHR31435">
    <property type="entry name" value="PROTEIN NATD1"/>
    <property type="match status" value="1"/>
</dbReference>
<dbReference type="RefSeq" id="WP_265680664.1">
    <property type="nucleotide sequence ID" value="NZ_CP120863.1"/>
</dbReference>
<dbReference type="Proteomes" id="UP001209803">
    <property type="component" value="Chromosome"/>
</dbReference>